<keyword evidence="7 8" id="KW-0472">Membrane</keyword>
<dbReference type="STRING" id="720554.Clocl_0964"/>
<feature type="transmembrane region" description="Helical" evidence="8">
    <location>
        <begin position="66"/>
        <end position="88"/>
    </location>
</feature>
<protein>
    <submittedName>
        <fullName evidence="9">Putative branched-chain amino acid permease (Azaleucine resistance)</fullName>
    </submittedName>
</protein>
<dbReference type="EMBL" id="CP003065">
    <property type="protein sequence ID" value="AEV67641.1"/>
    <property type="molecule type" value="Genomic_DNA"/>
</dbReference>
<dbReference type="PANTHER" id="PTHR34979">
    <property type="entry name" value="INNER MEMBRANE PROTEIN YGAZ"/>
    <property type="match status" value="1"/>
</dbReference>
<keyword evidence="6 8" id="KW-1133">Transmembrane helix</keyword>
<dbReference type="OrthoDB" id="3177005at2"/>
<dbReference type="AlphaFoldDB" id="G8LWY9"/>
<evidence type="ECO:0000256" key="5">
    <source>
        <dbReference type="ARBA" id="ARBA00022692"/>
    </source>
</evidence>
<organism evidence="9 10">
    <name type="scientific">Acetivibrio clariflavus (strain DSM 19732 / NBRC 101661 / EBR45)</name>
    <name type="common">Clostridium clariflavum</name>
    <dbReference type="NCBI Taxonomy" id="720554"/>
    <lineage>
        <taxon>Bacteria</taxon>
        <taxon>Bacillati</taxon>
        <taxon>Bacillota</taxon>
        <taxon>Clostridia</taxon>
        <taxon>Eubacteriales</taxon>
        <taxon>Oscillospiraceae</taxon>
        <taxon>Acetivibrio</taxon>
    </lineage>
</organism>
<reference evidence="10" key="1">
    <citation type="submission" date="2011-12" db="EMBL/GenBank/DDBJ databases">
        <title>Complete sequence of Clostridium clariflavum DSM 19732.</title>
        <authorList>
            <consortium name="US DOE Joint Genome Institute"/>
            <person name="Lucas S."/>
            <person name="Han J."/>
            <person name="Lapidus A."/>
            <person name="Cheng J.-F."/>
            <person name="Goodwin L."/>
            <person name="Pitluck S."/>
            <person name="Peters L."/>
            <person name="Teshima H."/>
            <person name="Detter J.C."/>
            <person name="Han C."/>
            <person name="Tapia R."/>
            <person name="Land M."/>
            <person name="Hauser L."/>
            <person name="Kyrpides N."/>
            <person name="Ivanova N."/>
            <person name="Pagani I."/>
            <person name="Kitzmiller T."/>
            <person name="Lynd L."/>
            <person name="Izquierdo J."/>
            <person name="Woyke T."/>
        </authorList>
    </citation>
    <scope>NUCLEOTIDE SEQUENCE [LARGE SCALE GENOMIC DNA]</scope>
    <source>
        <strain evidence="10">DSM 19732 / NBRC 101661 / EBR45</strain>
    </source>
</reference>
<evidence type="ECO:0000256" key="1">
    <source>
        <dbReference type="ARBA" id="ARBA00004651"/>
    </source>
</evidence>
<dbReference type="RefSeq" id="WP_014254259.1">
    <property type="nucleotide sequence ID" value="NC_016627.1"/>
</dbReference>
<dbReference type="Pfam" id="PF03591">
    <property type="entry name" value="AzlC"/>
    <property type="match status" value="1"/>
</dbReference>
<evidence type="ECO:0000256" key="7">
    <source>
        <dbReference type="ARBA" id="ARBA00023136"/>
    </source>
</evidence>
<evidence type="ECO:0000313" key="10">
    <source>
        <dbReference type="Proteomes" id="UP000005435"/>
    </source>
</evidence>
<keyword evidence="5 8" id="KW-0812">Transmembrane</keyword>
<accession>G8LWY9</accession>
<reference evidence="9 10" key="2">
    <citation type="journal article" date="2012" name="Stand. Genomic Sci.">
        <title>Complete Genome Sequence of Clostridium clariflavum DSM 19732.</title>
        <authorList>
            <person name="Izquierdo J.A."/>
            <person name="Goodwin L."/>
            <person name="Davenport K.W."/>
            <person name="Teshima H."/>
            <person name="Bruce D."/>
            <person name="Detter C."/>
            <person name="Tapia R."/>
            <person name="Han S."/>
            <person name="Land M."/>
            <person name="Hauser L."/>
            <person name="Jeffries C.D."/>
            <person name="Han J."/>
            <person name="Pitluck S."/>
            <person name="Nolan M."/>
            <person name="Chen A."/>
            <person name="Huntemann M."/>
            <person name="Mavromatis K."/>
            <person name="Mikhailova N."/>
            <person name="Liolios K."/>
            <person name="Woyke T."/>
            <person name="Lynd L.R."/>
        </authorList>
    </citation>
    <scope>NUCLEOTIDE SEQUENCE [LARGE SCALE GENOMIC DNA]</scope>
    <source>
        <strain evidence="10">DSM 19732 / NBRC 101661 / EBR45</strain>
    </source>
</reference>
<feature type="transmembrane region" description="Helical" evidence="8">
    <location>
        <begin position="132"/>
        <end position="153"/>
    </location>
</feature>
<evidence type="ECO:0000256" key="2">
    <source>
        <dbReference type="ARBA" id="ARBA00010735"/>
    </source>
</evidence>
<dbReference type="InterPro" id="IPR011606">
    <property type="entry name" value="Brnchd-chn_aa_trnsp_permease"/>
</dbReference>
<dbReference type="GO" id="GO:1903785">
    <property type="term" value="P:L-valine transmembrane transport"/>
    <property type="evidence" value="ECO:0007669"/>
    <property type="project" value="TreeGrafter"/>
</dbReference>
<sequence length="240" mass="26047">MNTYLPCKKEFVYGFKKGFPIALGYVPVSFTFGLMAVNGGISPLMAVFISLTNLTSAGQFAGTNLIINNAGLFEITMTTFVINIRYILMSLSLSQKIKPDTSLTQRLIFGFGITDETFSIASMEEGKLSYSYMIGLILGPIIGWSLGTALGAFTCSALPDSISRAMGIALYAMFIAIIVPPAKKSRPILMIIVISIAINILLKYIPLFSFISSGFRTIISTIMAAGIGAFLWPLEENKEE</sequence>
<evidence type="ECO:0000256" key="8">
    <source>
        <dbReference type="SAM" id="Phobius"/>
    </source>
</evidence>
<comment type="similarity">
    <text evidence="2">Belongs to the AzlC family.</text>
</comment>
<name>G8LWY9_ACECE</name>
<dbReference type="eggNOG" id="COG1296">
    <property type="taxonomic scope" value="Bacteria"/>
</dbReference>
<dbReference type="HOGENOM" id="CLU_065777_3_2_9"/>
<feature type="transmembrane region" description="Helical" evidence="8">
    <location>
        <begin position="21"/>
        <end position="46"/>
    </location>
</feature>
<gene>
    <name evidence="9" type="ordered locus">Clocl_0964</name>
</gene>
<keyword evidence="4" id="KW-1003">Cell membrane</keyword>
<feature type="transmembrane region" description="Helical" evidence="8">
    <location>
        <begin position="165"/>
        <end position="182"/>
    </location>
</feature>
<dbReference type="PANTHER" id="PTHR34979:SF1">
    <property type="entry name" value="INNER MEMBRANE PROTEIN YGAZ"/>
    <property type="match status" value="1"/>
</dbReference>
<dbReference type="Proteomes" id="UP000005435">
    <property type="component" value="Chromosome"/>
</dbReference>
<evidence type="ECO:0000313" key="9">
    <source>
        <dbReference type="EMBL" id="AEV67641.1"/>
    </source>
</evidence>
<evidence type="ECO:0000256" key="6">
    <source>
        <dbReference type="ARBA" id="ARBA00022989"/>
    </source>
</evidence>
<keyword evidence="10" id="KW-1185">Reference proteome</keyword>
<dbReference type="GO" id="GO:0005886">
    <property type="term" value="C:plasma membrane"/>
    <property type="evidence" value="ECO:0007669"/>
    <property type="project" value="UniProtKB-SubCell"/>
</dbReference>
<evidence type="ECO:0000256" key="3">
    <source>
        <dbReference type="ARBA" id="ARBA00022448"/>
    </source>
</evidence>
<feature type="transmembrane region" description="Helical" evidence="8">
    <location>
        <begin position="189"/>
        <end position="211"/>
    </location>
</feature>
<dbReference type="KEGG" id="ccl:Clocl_0964"/>
<proteinExistence type="inferred from homology"/>
<evidence type="ECO:0000256" key="4">
    <source>
        <dbReference type="ARBA" id="ARBA00022475"/>
    </source>
</evidence>
<feature type="transmembrane region" description="Helical" evidence="8">
    <location>
        <begin position="217"/>
        <end position="234"/>
    </location>
</feature>
<comment type="subcellular location">
    <subcellularLocation>
        <location evidence="1">Cell membrane</location>
        <topology evidence="1">Multi-pass membrane protein</topology>
    </subcellularLocation>
</comment>
<keyword evidence="3" id="KW-0813">Transport</keyword>